<comment type="caution">
    <text evidence="1">The sequence shown here is derived from an EMBL/GenBank/DDBJ whole genome shotgun (WGS) entry which is preliminary data.</text>
</comment>
<dbReference type="Proteomes" id="UP000029085">
    <property type="component" value="Unassembled WGS sequence"/>
</dbReference>
<gene>
    <name evidence="1" type="ORF">N788_09310</name>
</gene>
<evidence type="ECO:0000313" key="1">
    <source>
        <dbReference type="EMBL" id="KFL37575.1"/>
    </source>
</evidence>
<name>A0A087ML22_9GAMM</name>
<evidence type="ECO:0000313" key="2">
    <source>
        <dbReference type="Proteomes" id="UP000029085"/>
    </source>
</evidence>
<dbReference type="EMBL" id="AVCJ01000002">
    <property type="protein sequence ID" value="KFL37575.1"/>
    <property type="molecule type" value="Genomic_DNA"/>
</dbReference>
<dbReference type="AlphaFoldDB" id="A0A087ML22"/>
<accession>A0A087ML22</accession>
<reference evidence="2" key="1">
    <citation type="submission" date="2013-08" db="EMBL/GenBank/DDBJ databases">
        <title>Genome sequencing of Arenimonas donghaensis.</title>
        <authorList>
            <person name="Chen F."/>
            <person name="Wang G."/>
        </authorList>
    </citation>
    <scope>NUCLEOTIDE SEQUENCE [LARGE SCALE GENOMIC DNA]</scope>
    <source>
        <strain evidence="2">HO3-R19</strain>
    </source>
</reference>
<proteinExistence type="predicted"/>
<sequence length="50" mass="5308">MSYGDGEIVFFTGSPAQMRYSAAHADGRLRTLGGVSIEHIRQLIAKNGGA</sequence>
<dbReference type="PATRIC" id="fig|1121014.3.peg.622"/>
<organism evidence="1 2">
    <name type="scientific">Arenimonas donghaensis DSM 18148 = HO3-R19</name>
    <dbReference type="NCBI Taxonomy" id="1121014"/>
    <lineage>
        <taxon>Bacteria</taxon>
        <taxon>Pseudomonadati</taxon>
        <taxon>Pseudomonadota</taxon>
        <taxon>Gammaproteobacteria</taxon>
        <taxon>Lysobacterales</taxon>
        <taxon>Lysobacteraceae</taxon>
        <taxon>Arenimonas</taxon>
    </lineage>
</organism>
<protein>
    <submittedName>
        <fullName evidence="1">Uncharacterized protein</fullName>
    </submittedName>
</protein>
<reference evidence="1 2" key="2">
    <citation type="journal article" date="2015" name="Stand. Genomic Sci.">
        <title>High quality draft genomic sequence of Arenimonas donghaensis DSM 18148(T).</title>
        <authorList>
            <person name="Chen F."/>
            <person name="Wang H."/>
            <person name="Cao Y."/>
            <person name="Li X."/>
            <person name="Wang G."/>
        </authorList>
    </citation>
    <scope>NUCLEOTIDE SEQUENCE [LARGE SCALE GENOMIC DNA]</scope>
    <source>
        <strain evidence="1 2">HO3-R19</strain>
    </source>
</reference>
<keyword evidence="2" id="KW-1185">Reference proteome</keyword>